<dbReference type="PATRIC" id="fig|1122985.7.peg.2239"/>
<protein>
    <submittedName>
        <fullName evidence="1">Uncharacterized protein</fullName>
    </submittedName>
</protein>
<dbReference type="RefSeq" id="WP_169333983.1">
    <property type="nucleotide sequence ID" value="NZ_KB899214.1"/>
</dbReference>
<proteinExistence type="predicted"/>
<gene>
    <name evidence="1" type="ORF">HMPREF1991_02160</name>
</gene>
<keyword evidence="2" id="KW-1185">Reference proteome</keyword>
<comment type="caution">
    <text evidence="1">The sequence shown here is derived from an EMBL/GenBank/DDBJ whole genome shotgun (WGS) entry which is preliminary data.</text>
</comment>
<reference evidence="1 2" key="1">
    <citation type="submission" date="2013-08" db="EMBL/GenBank/DDBJ databases">
        <authorList>
            <person name="Weinstock G."/>
            <person name="Sodergren E."/>
            <person name="Wylie T."/>
            <person name="Fulton L."/>
            <person name="Fulton R."/>
            <person name="Fronick C."/>
            <person name="O'Laughlin M."/>
            <person name="Godfrey J."/>
            <person name="Miner T."/>
            <person name="Herter B."/>
            <person name="Appelbaum E."/>
            <person name="Cordes M."/>
            <person name="Lek S."/>
            <person name="Wollam A."/>
            <person name="Pepin K.H."/>
            <person name="Palsikar V.B."/>
            <person name="Mitreva M."/>
            <person name="Wilson R.K."/>
        </authorList>
    </citation>
    <scope>NUCLEOTIDE SEQUENCE [LARGE SCALE GENOMIC DNA]</scope>
    <source>
        <strain evidence="1 2">ATCC 15930</strain>
    </source>
</reference>
<dbReference type="Proteomes" id="UP000027442">
    <property type="component" value="Unassembled WGS sequence"/>
</dbReference>
<evidence type="ECO:0000313" key="1">
    <source>
        <dbReference type="EMBL" id="KDR51746.1"/>
    </source>
</evidence>
<organism evidence="1 2">
    <name type="scientific">Hoylesella loescheii DSM 19665 = JCM 12249 = ATCC 15930</name>
    <dbReference type="NCBI Taxonomy" id="1122985"/>
    <lineage>
        <taxon>Bacteria</taxon>
        <taxon>Pseudomonadati</taxon>
        <taxon>Bacteroidota</taxon>
        <taxon>Bacteroidia</taxon>
        <taxon>Bacteroidales</taxon>
        <taxon>Prevotellaceae</taxon>
        <taxon>Hoylesella</taxon>
    </lineage>
</organism>
<sequence>MKTNYVKPMSEIATTMYESMLMLQNSGHQSNDGDAKGGVFDEEDEDLMDDSWEIWG</sequence>
<accession>A0A069QPI4</accession>
<evidence type="ECO:0000313" key="2">
    <source>
        <dbReference type="Proteomes" id="UP000027442"/>
    </source>
</evidence>
<dbReference type="EMBL" id="JNGW01000095">
    <property type="protein sequence ID" value="KDR51746.1"/>
    <property type="molecule type" value="Genomic_DNA"/>
</dbReference>
<dbReference type="AlphaFoldDB" id="A0A069QPI4"/>
<dbReference type="HOGENOM" id="CLU_3010459_0_0_10"/>
<name>A0A069QPI4_HOYLO</name>